<dbReference type="RefSeq" id="WP_189214299.1">
    <property type="nucleotide sequence ID" value="NZ_BMRB01000011.1"/>
</dbReference>
<comment type="caution">
    <text evidence="1">The sequence shown here is derived from an EMBL/GenBank/DDBJ whole genome shotgun (WGS) entry which is preliminary data.</text>
</comment>
<name>A0A918GTM9_9PSEU</name>
<protein>
    <submittedName>
        <fullName evidence="1">Uncharacterized protein</fullName>
    </submittedName>
</protein>
<evidence type="ECO:0000313" key="1">
    <source>
        <dbReference type="EMBL" id="GGS59782.1"/>
    </source>
</evidence>
<reference evidence="1" key="2">
    <citation type="submission" date="2020-09" db="EMBL/GenBank/DDBJ databases">
        <authorList>
            <person name="Sun Q."/>
            <person name="Ohkuma M."/>
        </authorList>
    </citation>
    <scope>NUCLEOTIDE SEQUENCE</scope>
    <source>
        <strain evidence="1">JCM 3276</strain>
    </source>
</reference>
<keyword evidence="2" id="KW-1185">Reference proteome</keyword>
<evidence type="ECO:0000313" key="2">
    <source>
        <dbReference type="Proteomes" id="UP000660680"/>
    </source>
</evidence>
<proteinExistence type="predicted"/>
<gene>
    <name evidence="1" type="ORF">GCM10010171_63450</name>
</gene>
<dbReference type="EMBL" id="BMRB01000011">
    <property type="protein sequence ID" value="GGS59782.1"/>
    <property type="molecule type" value="Genomic_DNA"/>
</dbReference>
<dbReference type="Proteomes" id="UP000660680">
    <property type="component" value="Unassembled WGS sequence"/>
</dbReference>
<organism evidence="1 2">
    <name type="scientific">Actinokineospora fastidiosa</name>
    <dbReference type="NCBI Taxonomy" id="1816"/>
    <lineage>
        <taxon>Bacteria</taxon>
        <taxon>Bacillati</taxon>
        <taxon>Actinomycetota</taxon>
        <taxon>Actinomycetes</taxon>
        <taxon>Pseudonocardiales</taxon>
        <taxon>Pseudonocardiaceae</taxon>
        <taxon>Actinokineospora</taxon>
    </lineage>
</organism>
<sequence>MEPQQFATLRLRGADGMTVHGPYADRADADMATGRFASDITTFACTLALYPPDADPITTCATTAPTGTVLEMTDDVADALLTANESDPGTDRAGPVAVAVLVDPPARRLLLWIGPFPDTTAAQSWLKQASTVSGGTYRATMRVHPLHATDVAEPEVGPKTTGTVA</sequence>
<reference evidence="1" key="1">
    <citation type="journal article" date="2014" name="Int. J. Syst. Evol. Microbiol.">
        <title>Complete genome sequence of Corynebacterium casei LMG S-19264T (=DSM 44701T), isolated from a smear-ripened cheese.</title>
        <authorList>
            <consortium name="US DOE Joint Genome Institute (JGI-PGF)"/>
            <person name="Walter F."/>
            <person name="Albersmeier A."/>
            <person name="Kalinowski J."/>
            <person name="Ruckert C."/>
        </authorList>
    </citation>
    <scope>NUCLEOTIDE SEQUENCE</scope>
    <source>
        <strain evidence="1">JCM 3276</strain>
    </source>
</reference>
<dbReference type="AlphaFoldDB" id="A0A918GTM9"/>
<accession>A0A918GTM9</accession>